<evidence type="ECO:0000259" key="2">
    <source>
        <dbReference type="Pfam" id="PF11127"/>
    </source>
</evidence>
<name>A0A6G8QFK1_9ACTN</name>
<dbReference type="Pfam" id="PF11127">
    <property type="entry name" value="YgaP-like_TM"/>
    <property type="match status" value="1"/>
</dbReference>
<evidence type="ECO:0000256" key="1">
    <source>
        <dbReference type="SAM" id="Phobius"/>
    </source>
</evidence>
<keyword evidence="1" id="KW-0812">Transmembrane</keyword>
<dbReference type="InterPro" id="IPR021309">
    <property type="entry name" value="YgaP-like_TM"/>
</dbReference>
<accession>A0A6G8QFK1</accession>
<keyword evidence="4" id="KW-1185">Reference proteome</keyword>
<reference evidence="3 4" key="1">
    <citation type="submission" date="2019-10" db="EMBL/GenBank/DDBJ databases">
        <title>Rubrobacter sp nov SCSIO 52090 isolated from a deep-sea sediment in the South China Sea.</title>
        <authorList>
            <person name="Chen R.W."/>
        </authorList>
    </citation>
    <scope>NUCLEOTIDE SEQUENCE [LARGE SCALE GENOMIC DNA]</scope>
    <source>
        <strain evidence="3 4">SCSIO 52909</strain>
    </source>
</reference>
<organism evidence="3 4">
    <name type="scientific">Rubrobacter tropicus</name>
    <dbReference type="NCBI Taxonomy" id="2653851"/>
    <lineage>
        <taxon>Bacteria</taxon>
        <taxon>Bacillati</taxon>
        <taxon>Actinomycetota</taxon>
        <taxon>Rubrobacteria</taxon>
        <taxon>Rubrobacterales</taxon>
        <taxon>Rubrobacteraceae</taxon>
        <taxon>Rubrobacter</taxon>
    </lineage>
</organism>
<dbReference type="Proteomes" id="UP000501452">
    <property type="component" value="Chromosome"/>
</dbReference>
<feature type="domain" description="Inner membrane protein YgaP-like transmembrane" evidence="2">
    <location>
        <begin position="15"/>
        <end position="84"/>
    </location>
</feature>
<proteinExistence type="predicted"/>
<protein>
    <submittedName>
        <fullName evidence="3">DUF2892 domain-containing protein</fullName>
    </submittedName>
</protein>
<dbReference type="AlphaFoldDB" id="A0A6G8QFK1"/>
<dbReference type="KEGG" id="rub:GBA63_18705"/>
<evidence type="ECO:0000313" key="4">
    <source>
        <dbReference type="Proteomes" id="UP000501452"/>
    </source>
</evidence>
<dbReference type="EMBL" id="CP045119">
    <property type="protein sequence ID" value="QIN85275.1"/>
    <property type="molecule type" value="Genomic_DNA"/>
</dbReference>
<keyword evidence="1" id="KW-0472">Membrane</keyword>
<sequence>MHSCRKELEVARKVQNVGTAERWLRIVGGGLAALVGLMLLLPVPASVGAGVLGLALVLLGSDFVYTGVTGYCPLYNKLGWSTARAGGGPGRGRPRPR</sequence>
<evidence type="ECO:0000313" key="3">
    <source>
        <dbReference type="EMBL" id="QIN85275.1"/>
    </source>
</evidence>
<gene>
    <name evidence="3" type="ORF">GBA63_18705</name>
</gene>
<feature type="transmembrane region" description="Helical" evidence="1">
    <location>
        <begin position="23"/>
        <end position="41"/>
    </location>
</feature>
<feature type="transmembrane region" description="Helical" evidence="1">
    <location>
        <begin position="47"/>
        <end position="68"/>
    </location>
</feature>
<keyword evidence="1" id="KW-1133">Transmembrane helix</keyword>